<feature type="transmembrane region" description="Helical" evidence="7">
    <location>
        <begin position="133"/>
        <end position="152"/>
    </location>
</feature>
<dbReference type="Gene3D" id="1.20.1250.20">
    <property type="entry name" value="MFS general substrate transporter like domains"/>
    <property type="match status" value="1"/>
</dbReference>
<evidence type="ECO:0000256" key="6">
    <source>
        <dbReference type="SAM" id="MobiDB-lite"/>
    </source>
</evidence>
<proteinExistence type="predicted"/>
<comment type="caution">
    <text evidence="9">The sequence shown here is derived from an EMBL/GenBank/DDBJ whole genome shotgun (WGS) entry which is preliminary data.</text>
</comment>
<evidence type="ECO:0000256" key="2">
    <source>
        <dbReference type="ARBA" id="ARBA00022448"/>
    </source>
</evidence>
<dbReference type="PANTHER" id="PTHR43791">
    <property type="entry name" value="PERMEASE-RELATED"/>
    <property type="match status" value="1"/>
</dbReference>
<feature type="transmembrane region" description="Helical" evidence="7">
    <location>
        <begin position="372"/>
        <end position="392"/>
    </location>
</feature>
<dbReference type="SUPFAM" id="SSF103473">
    <property type="entry name" value="MFS general substrate transporter"/>
    <property type="match status" value="1"/>
</dbReference>
<dbReference type="EMBL" id="JBBXJM010000003">
    <property type="protein sequence ID" value="KAL1409292.1"/>
    <property type="molecule type" value="Genomic_DNA"/>
</dbReference>
<feature type="transmembrane region" description="Helical" evidence="7">
    <location>
        <begin position="467"/>
        <end position="488"/>
    </location>
</feature>
<evidence type="ECO:0000259" key="8">
    <source>
        <dbReference type="PROSITE" id="PS50850"/>
    </source>
</evidence>
<feature type="compositionally biased region" description="Basic and acidic residues" evidence="6">
    <location>
        <begin position="9"/>
        <end position="25"/>
    </location>
</feature>
<feature type="transmembrane region" description="Helical" evidence="7">
    <location>
        <begin position="226"/>
        <end position="247"/>
    </location>
</feature>
<keyword evidence="3 7" id="KW-0812">Transmembrane</keyword>
<dbReference type="InterPro" id="IPR036259">
    <property type="entry name" value="MFS_trans_sf"/>
</dbReference>
<feature type="transmembrane region" description="Helical" evidence="7">
    <location>
        <begin position="435"/>
        <end position="455"/>
    </location>
</feature>
<feature type="transmembrane region" description="Helical" evidence="7">
    <location>
        <begin position="158"/>
        <end position="184"/>
    </location>
</feature>
<evidence type="ECO:0000256" key="5">
    <source>
        <dbReference type="ARBA" id="ARBA00023136"/>
    </source>
</evidence>
<dbReference type="InterPro" id="IPR020846">
    <property type="entry name" value="MFS_dom"/>
</dbReference>
<evidence type="ECO:0000256" key="4">
    <source>
        <dbReference type="ARBA" id="ARBA00022989"/>
    </source>
</evidence>
<dbReference type="Pfam" id="PF07690">
    <property type="entry name" value="MFS_1"/>
    <property type="match status" value="1"/>
</dbReference>
<dbReference type="Proteomes" id="UP001565368">
    <property type="component" value="Unassembled WGS sequence"/>
</dbReference>
<reference evidence="9 10" key="1">
    <citation type="submission" date="2023-08" db="EMBL/GenBank/DDBJ databases">
        <title>Annotated Genome Sequence of Vanrija albida AlHP1.</title>
        <authorList>
            <person name="Herzog R."/>
        </authorList>
    </citation>
    <scope>NUCLEOTIDE SEQUENCE [LARGE SCALE GENOMIC DNA]</scope>
    <source>
        <strain evidence="9 10">AlHP1</strain>
    </source>
</reference>
<dbReference type="InterPro" id="IPR011701">
    <property type="entry name" value="MFS"/>
</dbReference>
<comment type="subcellular location">
    <subcellularLocation>
        <location evidence="1">Membrane</location>
        <topology evidence="1">Multi-pass membrane protein</topology>
    </subcellularLocation>
</comment>
<evidence type="ECO:0000313" key="10">
    <source>
        <dbReference type="Proteomes" id="UP001565368"/>
    </source>
</evidence>
<feature type="region of interest" description="Disordered" evidence="6">
    <location>
        <begin position="1"/>
        <end position="27"/>
    </location>
</feature>
<protein>
    <recommendedName>
        <fullName evidence="8">Major facilitator superfamily (MFS) profile domain-containing protein</fullName>
    </recommendedName>
</protein>
<feature type="transmembrane region" description="Helical" evidence="7">
    <location>
        <begin position="193"/>
        <end position="214"/>
    </location>
</feature>
<sequence>MPPMLQPEADLKRDVSHASDVKGDAGDVESVNAEVADNAAAGYVDPTLVISEEENTRLRRRVHRRILPLLTLAYLCQALDKGTTATSSIMGWLQDINAKGQDYALTSTFMWIGIIVGEPLANQAVRRLPVAKVLSVGIVIWSVLLIGIAFSLSVPPVFAIRFLLGFFESIIGPCLLTLTVQWYLAPEQPLVQAVWQCMVGANTIISGILGYAFYHVKDHAGLKGWQWMHIAIAAVSFISAIVIFIYLPDSPTQARWASEEEKVKLVERVRANNQGLKQKKFKKEQVYEAFTDPYSLCLFFLPFFQTLVIGGVNKFNNLLLNQAFHFDVLQSQLLNIPLGTLTVSARAERPAHAQVTGYFVISWFIRRYNQTLYTMIAFTIPNIIATIVIIIVAPSDKTKGGLVVALYMLQIFQANNPAIFLMLSRNSAGQTKKSVTYAITYMGWAGGNAVSPQLFQARWAPRYLHSLHIHLALYGSFILLCLGTRWLLVHRNQKKIAAQGPDGPKNERAFDDLTDIQNPDFRYCV</sequence>
<feature type="transmembrane region" description="Helical" evidence="7">
    <location>
        <begin position="404"/>
        <end position="423"/>
    </location>
</feature>
<evidence type="ECO:0000256" key="1">
    <source>
        <dbReference type="ARBA" id="ARBA00004141"/>
    </source>
</evidence>
<evidence type="ECO:0000256" key="3">
    <source>
        <dbReference type="ARBA" id="ARBA00022692"/>
    </source>
</evidence>
<feature type="domain" description="Major facilitator superfamily (MFS) profile" evidence="8">
    <location>
        <begin position="66"/>
        <end position="493"/>
    </location>
</feature>
<dbReference type="PANTHER" id="PTHR43791:SF63">
    <property type="entry name" value="HIGH AFFINITY CYSTEINE TRANSPORTER"/>
    <property type="match status" value="1"/>
</dbReference>
<dbReference type="PROSITE" id="PS50850">
    <property type="entry name" value="MFS"/>
    <property type="match status" value="1"/>
</dbReference>
<keyword evidence="2" id="KW-0813">Transport</keyword>
<accession>A0ABR3Q439</accession>
<keyword evidence="4 7" id="KW-1133">Transmembrane helix</keyword>
<name>A0ABR3Q439_9TREE</name>
<gene>
    <name evidence="9" type="ORF">Q8F55_003271</name>
</gene>
<dbReference type="GeneID" id="95984314"/>
<evidence type="ECO:0000313" key="9">
    <source>
        <dbReference type="EMBL" id="KAL1409292.1"/>
    </source>
</evidence>
<keyword evidence="5 7" id="KW-0472">Membrane</keyword>
<dbReference type="RefSeq" id="XP_069209236.1">
    <property type="nucleotide sequence ID" value="XM_069351818.1"/>
</dbReference>
<keyword evidence="10" id="KW-1185">Reference proteome</keyword>
<organism evidence="9 10">
    <name type="scientific">Vanrija albida</name>
    <dbReference type="NCBI Taxonomy" id="181172"/>
    <lineage>
        <taxon>Eukaryota</taxon>
        <taxon>Fungi</taxon>
        <taxon>Dikarya</taxon>
        <taxon>Basidiomycota</taxon>
        <taxon>Agaricomycotina</taxon>
        <taxon>Tremellomycetes</taxon>
        <taxon>Trichosporonales</taxon>
        <taxon>Trichosporonaceae</taxon>
        <taxon>Vanrija</taxon>
    </lineage>
</organism>
<evidence type="ECO:0000256" key="7">
    <source>
        <dbReference type="SAM" id="Phobius"/>
    </source>
</evidence>